<evidence type="ECO:0000259" key="5">
    <source>
        <dbReference type="PROSITE" id="PS50966"/>
    </source>
</evidence>
<gene>
    <name evidence="6" type="ORF">CEPIT_LOCUS35943</name>
</gene>
<dbReference type="Pfam" id="PF04434">
    <property type="entry name" value="SWIM"/>
    <property type="match status" value="1"/>
</dbReference>
<evidence type="ECO:0000313" key="6">
    <source>
        <dbReference type="EMBL" id="CAH9137321.1"/>
    </source>
</evidence>
<dbReference type="SMART" id="SM00575">
    <property type="entry name" value="ZnF_PMZ"/>
    <property type="match status" value="1"/>
</dbReference>
<sequence>MSELKKNVGESDGSDLTFISDEHQSILRAVSIVFPLAEHRHCARHVYANWHKTHKGDELKMIFWKAVKAYNEADLNDALHEMEKVSPSAMVAFKACNPYVFCIAYVRRNIRCDVIVSNIVETFNGYTINARRYYGCLEAKNGDEKAGYGKSVAVICPRIMSEVSFQVSHYLDTLTINLESQSCTCRKWDLSDIPCCHAVSCMFFYQCSP</sequence>
<organism evidence="6 7">
    <name type="scientific">Cuscuta epithymum</name>
    <dbReference type="NCBI Taxonomy" id="186058"/>
    <lineage>
        <taxon>Eukaryota</taxon>
        <taxon>Viridiplantae</taxon>
        <taxon>Streptophyta</taxon>
        <taxon>Embryophyta</taxon>
        <taxon>Tracheophyta</taxon>
        <taxon>Spermatophyta</taxon>
        <taxon>Magnoliopsida</taxon>
        <taxon>eudicotyledons</taxon>
        <taxon>Gunneridae</taxon>
        <taxon>Pentapetalae</taxon>
        <taxon>asterids</taxon>
        <taxon>lamiids</taxon>
        <taxon>Solanales</taxon>
        <taxon>Convolvulaceae</taxon>
        <taxon>Cuscuteae</taxon>
        <taxon>Cuscuta</taxon>
        <taxon>Cuscuta subgen. Cuscuta</taxon>
    </lineage>
</organism>
<dbReference type="PANTHER" id="PTHR31973">
    <property type="entry name" value="POLYPROTEIN, PUTATIVE-RELATED"/>
    <property type="match status" value="1"/>
</dbReference>
<evidence type="ECO:0000256" key="3">
    <source>
        <dbReference type="ARBA" id="ARBA00022833"/>
    </source>
</evidence>
<feature type="domain" description="SWIM-type" evidence="5">
    <location>
        <begin position="174"/>
        <end position="206"/>
    </location>
</feature>
<dbReference type="Proteomes" id="UP001152523">
    <property type="component" value="Unassembled WGS sequence"/>
</dbReference>
<dbReference type="PROSITE" id="PS50966">
    <property type="entry name" value="ZF_SWIM"/>
    <property type="match status" value="1"/>
</dbReference>
<name>A0AAV0FNZ2_9ASTE</name>
<dbReference type="GO" id="GO:0008270">
    <property type="term" value="F:zinc ion binding"/>
    <property type="evidence" value="ECO:0007669"/>
    <property type="project" value="UniProtKB-KW"/>
</dbReference>
<evidence type="ECO:0000256" key="4">
    <source>
        <dbReference type="PROSITE-ProRule" id="PRU00325"/>
    </source>
</evidence>
<reference evidence="6" key="1">
    <citation type="submission" date="2022-07" db="EMBL/GenBank/DDBJ databases">
        <authorList>
            <person name="Macas J."/>
            <person name="Novak P."/>
            <person name="Neumann P."/>
        </authorList>
    </citation>
    <scope>NUCLEOTIDE SEQUENCE</scope>
</reference>
<accession>A0AAV0FNZ2</accession>
<dbReference type="InterPro" id="IPR007527">
    <property type="entry name" value="Znf_SWIM"/>
</dbReference>
<dbReference type="AlphaFoldDB" id="A0AAV0FNZ2"/>
<dbReference type="PANTHER" id="PTHR31973:SF197">
    <property type="entry name" value="SWIM-TYPE DOMAIN-CONTAINING PROTEIN"/>
    <property type="match status" value="1"/>
</dbReference>
<protein>
    <recommendedName>
        <fullName evidence="5">SWIM-type domain-containing protein</fullName>
    </recommendedName>
</protein>
<dbReference type="InterPro" id="IPR018289">
    <property type="entry name" value="MULE_transposase_dom"/>
</dbReference>
<dbReference type="InterPro" id="IPR006564">
    <property type="entry name" value="Znf_PMZ"/>
</dbReference>
<evidence type="ECO:0000313" key="7">
    <source>
        <dbReference type="Proteomes" id="UP001152523"/>
    </source>
</evidence>
<keyword evidence="1" id="KW-0479">Metal-binding</keyword>
<proteinExistence type="predicted"/>
<keyword evidence="2 4" id="KW-0863">Zinc-finger</keyword>
<keyword evidence="7" id="KW-1185">Reference proteome</keyword>
<dbReference type="Pfam" id="PF10551">
    <property type="entry name" value="MULE"/>
    <property type="match status" value="1"/>
</dbReference>
<evidence type="ECO:0000256" key="2">
    <source>
        <dbReference type="ARBA" id="ARBA00022771"/>
    </source>
</evidence>
<evidence type="ECO:0000256" key="1">
    <source>
        <dbReference type="ARBA" id="ARBA00022723"/>
    </source>
</evidence>
<comment type="caution">
    <text evidence="6">The sequence shown here is derived from an EMBL/GenBank/DDBJ whole genome shotgun (WGS) entry which is preliminary data.</text>
</comment>
<keyword evidence="3" id="KW-0862">Zinc</keyword>
<dbReference type="EMBL" id="CAMAPF010000999">
    <property type="protein sequence ID" value="CAH9137321.1"/>
    <property type="molecule type" value="Genomic_DNA"/>
</dbReference>